<dbReference type="FunFam" id="2.60.40.3960:FF:000001">
    <property type="entry name" value="Sexual development activator VeA"/>
    <property type="match status" value="1"/>
</dbReference>
<dbReference type="GO" id="GO:0005634">
    <property type="term" value="C:nucleus"/>
    <property type="evidence" value="ECO:0007669"/>
    <property type="project" value="UniProtKB-SubCell"/>
</dbReference>
<comment type="subcellular location">
    <subcellularLocation>
        <location evidence="2">Cytoplasm</location>
    </subcellularLocation>
    <subcellularLocation>
        <location evidence="1">Nucleus</location>
    </subcellularLocation>
</comment>
<feature type="domain" description="Velvet" evidence="9">
    <location>
        <begin position="33"/>
        <end position="232"/>
    </location>
</feature>
<feature type="compositionally biased region" description="Low complexity" evidence="8">
    <location>
        <begin position="355"/>
        <end position="369"/>
    </location>
</feature>
<dbReference type="PANTHER" id="PTHR33572">
    <property type="entry name" value="SPORE DEVELOPMENT REGULATOR VOSA"/>
    <property type="match status" value="1"/>
</dbReference>
<comment type="similarity">
    <text evidence="7">Belongs to the velvet family. VeA subfamily.</text>
</comment>
<dbReference type="InterPro" id="IPR021740">
    <property type="entry name" value="Velvet"/>
</dbReference>
<feature type="compositionally biased region" description="Basic and acidic residues" evidence="8">
    <location>
        <begin position="1"/>
        <end position="26"/>
    </location>
</feature>
<feature type="compositionally biased region" description="Polar residues" evidence="8">
    <location>
        <begin position="519"/>
        <end position="528"/>
    </location>
</feature>
<feature type="compositionally biased region" description="Basic and acidic residues" evidence="8">
    <location>
        <begin position="272"/>
        <end position="298"/>
    </location>
</feature>
<dbReference type="InterPro" id="IPR038491">
    <property type="entry name" value="Velvet_dom_sf"/>
</dbReference>
<evidence type="ECO:0000256" key="4">
    <source>
        <dbReference type="ARBA" id="ARBA00023015"/>
    </source>
</evidence>
<sequence length="595" mass="67061">MSVLKQPKDVPRAKDAMGNDIPDAKMTRTTSAGKKLTYMLNVIQQPQRARACGSGAKSSADRRPVDPPPVVELRIFEGETQKDPDVTFSYKANFFLFATLESVRPIAHGRVQPTPSQTPVLTGMPVSGMAYLDRPLEAGYFIFPDLSVRHEGEYRLSFNLYESVDPSLNGDSSPVDRKPSLSTDIPNASFDWRMEVKSHQFPVYSAKKFPGLSESTQLSRVVAEQGCRVRIRRDVRMRRREKNAPEDYEHNEPQHDAWSRPAPSMEDQQEVYTRERSRGDNISPKYDHGEGYSPHHSESPPLSSGPVPPNGYLGNVGGDLARSNHPNGPPQFAAPQAPHSQPPSTHSHPYPPAPVHYHQQQQPQYQQYRAPPPPPAPIQPQPYSQTYAPPPPSYSTSQPRDLYERDQHRRPSMGYQHHNPPPPAHPPIESGFSRRPSYAASGPHSSHDQLPPIAPLNIPTHNTHDHNMHNSQISPPLPTKSTSYITPDYDQTPRTYTQYQDQRSPPEPTTLKRSYDAVFSNTPAQQPLYNGRRPSEPNYNHEGTSAGEPPMFYKRADGIYKKKDSEQGDFKIVHPEEQLQLSQEEYNRNRATAHY</sequence>
<evidence type="ECO:0000259" key="9">
    <source>
        <dbReference type="PROSITE" id="PS51821"/>
    </source>
</evidence>
<evidence type="ECO:0000313" key="10">
    <source>
        <dbReference type="EMBL" id="CAG8979083.1"/>
    </source>
</evidence>
<dbReference type="PROSITE" id="PS51821">
    <property type="entry name" value="VELVET"/>
    <property type="match status" value="1"/>
</dbReference>
<feature type="compositionally biased region" description="Low complexity" evidence="8">
    <location>
        <begin position="330"/>
        <end position="348"/>
    </location>
</feature>
<keyword evidence="4" id="KW-0805">Transcription regulation</keyword>
<reference evidence="10" key="1">
    <citation type="submission" date="2021-07" db="EMBL/GenBank/DDBJ databases">
        <authorList>
            <person name="Durling M."/>
        </authorList>
    </citation>
    <scope>NUCLEOTIDE SEQUENCE</scope>
</reference>
<evidence type="ECO:0000256" key="5">
    <source>
        <dbReference type="ARBA" id="ARBA00023163"/>
    </source>
</evidence>
<feature type="region of interest" description="Disordered" evidence="8">
    <location>
        <begin position="1"/>
        <end position="30"/>
    </location>
</feature>
<keyword evidence="11" id="KW-1185">Reference proteome</keyword>
<name>A0A9N9LSJ3_9HELO</name>
<dbReference type="PANTHER" id="PTHR33572:SF14">
    <property type="entry name" value="DEVELOPMENTAL AND SECONDARY METABOLISM REGULATOR VEA"/>
    <property type="match status" value="1"/>
</dbReference>
<dbReference type="OrthoDB" id="5384689at2759"/>
<keyword evidence="5" id="KW-0804">Transcription</keyword>
<gene>
    <name evidence="10" type="ORF">HYALB_00000212</name>
</gene>
<feature type="compositionally biased region" description="Basic and acidic residues" evidence="8">
    <location>
        <begin position="242"/>
        <end position="258"/>
    </location>
</feature>
<dbReference type="GO" id="GO:0043455">
    <property type="term" value="P:regulation of secondary metabolic process"/>
    <property type="evidence" value="ECO:0007669"/>
    <property type="project" value="UniProtKB-ARBA"/>
</dbReference>
<feature type="compositionally biased region" description="Polar residues" evidence="8">
    <location>
        <begin position="492"/>
        <end position="503"/>
    </location>
</feature>
<dbReference type="Proteomes" id="UP000701801">
    <property type="component" value="Unassembled WGS sequence"/>
</dbReference>
<dbReference type="GO" id="GO:0034250">
    <property type="term" value="P:positive regulation of amide metabolic process"/>
    <property type="evidence" value="ECO:0007669"/>
    <property type="project" value="UniProtKB-ARBA"/>
</dbReference>
<comment type="caution">
    <text evidence="10">The sequence shown here is derived from an EMBL/GenBank/DDBJ whole genome shotgun (WGS) entry which is preliminary data.</text>
</comment>
<evidence type="ECO:0000256" key="7">
    <source>
        <dbReference type="ARBA" id="ARBA00038005"/>
    </source>
</evidence>
<feature type="region of interest" description="Disordered" evidence="8">
    <location>
        <begin position="49"/>
        <end position="68"/>
    </location>
</feature>
<evidence type="ECO:0000256" key="1">
    <source>
        <dbReference type="ARBA" id="ARBA00004123"/>
    </source>
</evidence>
<keyword evidence="6" id="KW-0539">Nucleus</keyword>
<dbReference type="Gene3D" id="2.60.40.3960">
    <property type="entry name" value="Velvet domain"/>
    <property type="match status" value="1"/>
</dbReference>
<keyword evidence="3" id="KW-0963">Cytoplasm</keyword>
<evidence type="ECO:0000256" key="3">
    <source>
        <dbReference type="ARBA" id="ARBA00022490"/>
    </source>
</evidence>
<protein>
    <recommendedName>
        <fullName evidence="9">Velvet domain-containing protein</fullName>
    </recommendedName>
</protein>
<evidence type="ECO:0000256" key="2">
    <source>
        <dbReference type="ARBA" id="ARBA00004496"/>
    </source>
</evidence>
<accession>A0A9N9LSJ3</accession>
<dbReference type="GO" id="GO:0051176">
    <property type="term" value="P:positive regulation of sulfur metabolic process"/>
    <property type="evidence" value="ECO:0007669"/>
    <property type="project" value="UniProtKB-ARBA"/>
</dbReference>
<dbReference type="AlphaFoldDB" id="A0A9N9LSJ3"/>
<feature type="compositionally biased region" description="Basic and acidic residues" evidence="8">
    <location>
        <begin position="564"/>
        <end position="577"/>
    </location>
</feature>
<evidence type="ECO:0000256" key="8">
    <source>
        <dbReference type="SAM" id="MobiDB-lite"/>
    </source>
</evidence>
<dbReference type="GO" id="GO:0005737">
    <property type="term" value="C:cytoplasm"/>
    <property type="evidence" value="ECO:0007669"/>
    <property type="project" value="UniProtKB-SubCell"/>
</dbReference>
<dbReference type="InterPro" id="IPR037525">
    <property type="entry name" value="Velvet_dom"/>
</dbReference>
<organism evidence="10 11">
    <name type="scientific">Hymenoscyphus albidus</name>
    <dbReference type="NCBI Taxonomy" id="595503"/>
    <lineage>
        <taxon>Eukaryota</taxon>
        <taxon>Fungi</taxon>
        <taxon>Dikarya</taxon>
        <taxon>Ascomycota</taxon>
        <taxon>Pezizomycotina</taxon>
        <taxon>Leotiomycetes</taxon>
        <taxon>Helotiales</taxon>
        <taxon>Helotiaceae</taxon>
        <taxon>Hymenoscyphus</taxon>
    </lineage>
</organism>
<feature type="compositionally biased region" description="Polar residues" evidence="8">
    <location>
        <begin position="469"/>
        <end position="485"/>
    </location>
</feature>
<evidence type="ECO:0000256" key="6">
    <source>
        <dbReference type="ARBA" id="ARBA00023242"/>
    </source>
</evidence>
<feature type="region of interest" description="Disordered" evidence="8">
    <location>
        <begin position="238"/>
        <end position="552"/>
    </location>
</feature>
<feature type="compositionally biased region" description="Pro residues" evidence="8">
    <location>
        <begin position="370"/>
        <end position="380"/>
    </location>
</feature>
<evidence type="ECO:0000313" key="11">
    <source>
        <dbReference type="Proteomes" id="UP000701801"/>
    </source>
</evidence>
<feature type="region of interest" description="Disordered" evidence="8">
    <location>
        <begin position="564"/>
        <end position="595"/>
    </location>
</feature>
<dbReference type="Pfam" id="PF11754">
    <property type="entry name" value="Velvet"/>
    <property type="match status" value="2"/>
</dbReference>
<dbReference type="EMBL" id="CAJVRM010000296">
    <property type="protein sequence ID" value="CAG8979083.1"/>
    <property type="molecule type" value="Genomic_DNA"/>
</dbReference>
<proteinExistence type="inferred from homology"/>